<feature type="domain" description="OTU" evidence="1">
    <location>
        <begin position="10"/>
        <end position="179"/>
    </location>
</feature>
<dbReference type="GO" id="GO:0016579">
    <property type="term" value="P:protein deubiquitination"/>
    <property type="evidence" value="ECO:0007669"/>
    <property type="project" value="TreeGrafter"/>
</dbReference>
<proteinExistence type="predicted"/>
<dbReference type="CDD" id="cd22744">
    <property type="entry name" value="OTU"/>
    <property type="match status" value="1"/>
</dbReference>
<dbReference type="InterPro" id="IPR050704">
    <property type="entry name" value="Peptidase_C85-like"/>
</dbReference>
<evidence type="ECO:0000313" key="2">
    <source>
        <dbReference type="EMBL" id="QHS99434.1"/>
    </source>
</evidence>
<dbReference type="PANTHER" id="PTHR12419">
    <property type="entry name" value="OTU DOMAIN CONTAINING PROTEIN"/>
    <property type="match status" value="1"/>
</dbReference>
<dbReference type="EMBL" id="MN739344">
    <property type="protein sequence ID" value="QHS99434.1"/>
    <property type="molecule type" value="Genomic_DNA"/>
</dbReference>
<dbReference type="PROSITE" id="PS50802">
    <property type="entry name" value="OTU"/>
    <property type="match status" value="1"/>
</dbReference>
<protein>
    <recommendedName>
        <fullName evidence="1">OTU domain-containing protein</fullName>
    </recommendedName>
</protein>
<dbReference type="SUPFAM" id="SSF54001">
    <property type="entry name" value="Cysteine proteinases"/>
    <property type="match status" value="1"/>
</dbReference>
<dbReference type="GO" id="GO:0004843">
    <property type="term" value="F:cysteine-type deubiquitinase activity"/>
    <property type="evidence" value="ECO:0007669"/>
    <property type="project" value="TreeGrafter"/>
</dbReference>
<name>A0A6C0C6N9_9ZZZZ</name>
<dbReference type="InterPro" id="IPR038765">
    <property type="entry name" value="Papain-like_cys_pep_sf"/>
</dbReference>
<reference evidence="2" key="1">
    <citation type="journal article" date="2020" name="Nature">
        <title>Giant virus diversity and host interactions through global metagenomics.</title>
        <authorList>
            <person name="Schulz F."/>
            <person name="Roux S."/>
            <person name="Paez-Espino D."/>
            <person name="Jungbluth S."/>
            <person name="Walsh D.A."/>
            <person name="Denef V.J."/>
            <person name="McMahon K.D."/>
            <person name="Konstantinidis K.T."/>
            <person name="Eloe-Fadrosh E.A."/>
            <person name="Kyrpides N.C."/>
            <person name="Woyke T."/>
        </authorList>
    </citation>
    <scope>NUCLEOTIDE SEQUENCE</scope>
    <source>
        <strain evidence="2">GVMAG-M-3300020187-37</strain>
    </source>
</reference>
<sequence>MKNILDKQNISVIKIIGDGNCLFGCIVQQLHLIKNTKYIFDNNYSFKMSRSKLYDEESDKLRQLSIDWLENNLDFILPTGLTIQQDIEDIITDYGDINSVEDYLIEMRGCRYAGQIELYALSNILKKNISVFTEHEDKYYTIGMGNIYNKSKKDNIYLYHNLMENDDEDEYHYDLLYPKSRCEVISKKKFSELLSRNKPCTRQSS</sequence>
<evidence type="ECO:0000259" key="1">
    <source>
        <dbReference type="PROSITE" id="PS50802"/>
    </source>
</evidence>
<dbReference type="InterPro" id="IPR003323">
    <property type="entry name" value="OTU_dom"/>
</dbReference>
<dbReference type="Pfam" id="PF02338">
    <property type="entry name" value="OTU"/>
    <property type="match status" value="1"/>
</dbReference>
<organism evidence="2">
    <name type="scientific">viral metagenome</name>
    <dbReference type="NCBI Taxonomy" id="1070528"/>
    <lineage>
        <taxon>unclassified sequences</taxon>
        <taxon>metagenomes</taxon>
        <taxon>organismal metagenomes</taxon>
    </lineage>
</organism>
<dbReference type="AlphaFoldDB" id="A0A6C0C6N9"/>
<dbReference type="Gene3D" id="3.90.70.80">
    <property type="match status" value="1"/>
</dbReference>
<accession>A0A6C0C6N9</accession>